<organism evidence="2 3">
    <name type="scientific">Clostridium paridis</name>
    <dbReference type="NCBI Taxonomy" id="2803863"/>
    <lineage>
        <taxon>Bacteria</taxon>
        <taxon>Bacillati</taxon>
        <taxon>Bacillota</taxon>
        <taxon>Clostridia</taxon>
        <taxon>Eubacteriales</taxon>
        <taxon>Clostridiaceae</taxon>
        <taxon>Clostridium</taxon>
    </lineage>
</organism>
<evidence type="ECO:0000256" key="1">
    <source>
        <dbReference type="SAM" id="Phobius"/>
    </source>
</evidence>
<gene>
    <name evidence="2" type="ORF">JK634_08300</name>
</gene>
<accession>A0A937FGE8</accession>
<proteinExistence type="predicted"/>
<keyword evidence="1" id="KW-1133">Transmembrane helix</keyword>
<keyword evidence="1" id="KW-0812">Transmembrane</keyword>
<keyword evidence="3" id="KW-1185">Reference proteome</keyword>
<evidence type="ECO:0008006" key="4">
    <source>
        <dbReference type="Google" id="ProtNLM"/>
    </source>
</evidence>
<protein>
    <recommendedName>
        <fullName evidence="4">M50 family metallopeptidase</fullName>
    </recommendedName>
</protein>
<sequence>MKNLVYKILAFISIIMTFLINYIFIYDKIEVESYKLYFIIYNFIICLFIAILIHELGHQLISVILGINSSVLYIFPFLMVKNNSRWDISVNIKYMLQYGGFNIPNIPIVRNNKEYDVVVKKIAISTIFGPIASIMVAGACSFFQTNIDLLILIRNIFCITSLFIGVYNLFFGDGQMFFSLLKNEKNTINILMSFNHYSNNYSNNDYLYIVAKKKCEEINLELIDKNELIQIEIQCNIIENSIIKNKFINNEVVKKNIKNLIYLYYKLDIIHKEIIYYIHLVIIYLLVIEKDFNSANKLYKHYFLEYENSDDTNYLLERTKYFLGYPISLEKIMHILENNMEHYINENYINVEKNILKSYCKNK</sequence>
<feature type="transmembrane region" description="Helical" evidence="1">
    <location>
        <begin position="36"/>
        <end position="54"/>
    </location>
</feature>
<evidence type="ECO:0000313" key="2">
    <source>
        <dbReference type="EMBL" id="MBL4931802.1"/>
    </source>
</evidence>
<evidence type="ECO:0000313" key="3">
    <source>
        <dbReference type="Proteomes" id="UP000623681"/>
    </source>
</evidence>
<feature type="transmembrane region" description="Helical" evidence="1">
    <location>
        <begin position="122"/>
        <end position="144"/>
    </location>
</feature>
<feature type="transmembrane region" description="Helical" evidence="1">
    <location>
        <begin position="60"/>
        <end position="80"/>
    </location>
</feature>
<dbReference type="Proteomes" id="UP000623681">
    <property type="component" value="Unassembled WGS sequence"/>
</dbReference>
<comment type="caution">
    <text evidence="2">The sequence shown here is derived from an EMBL/GenBank/DDBJ whole genome shotgun (WGS) entry which is preliminary data.</text>
</comment>
<feature type="transmembrane region" description="Helical" evidence="1">
    <location>
        <begin position="6"/>
        <end position="24"/>
    </location>
</feature>
<reference evidence="2" key="1">
    <citation type="submission" date="2021-01" db="EMBL/GenBank/DDBJ databases">
        <title>Genome public.</title>
        <authorList>
            <person name="Liu C."/>
            <person name="Sun Q."/>
        </authorList>
    </citation>
    <scope>NUCLEOTIDE SEQUENCE</scope>
    <source>
        <strain evidence="2">YIM B02565</strain>
    </source>
</reference>
<feature type="transmembrane region" description="Helical" evidence="1">
    <location>
        <begin position="150"/>
        <end position="170"/>
    </location>
</feature>
<keyword evidence="1" id="KW-0472">Membrane</keyword>
<name>A0A937FGE8_9CLOT</name>
<dbReference type="EMBL" id="JAESWA010000022">
    <property type="protein sequence ID" value="MBL4931802.1"/>
    <property type="molecule type" value="Genomic_DNA"/>
</dbReference>
<dbReference type="RefSeq" id="WP_202767188.1">
    <property type="nucleotide sequence ID" value="NZ_JAESWA010000022.1"/>
</dbReference>
<dbReference type="AlphaFoldDB" id="A0A937FGE8"/>